<organism evidence="2 3">
    <name type="scientific">Oedothorax gibbosus</name>
    <dbReference type="NCBI Taxonomy" id="931172"/>
    <lineage>
        <taxon>Eukaryota</taxon>
        <taxon>Metazoa</taxon>
        <taxon>Ecdysozoa</taxon>
        <taxon>Arthropoda</taxon>
        <taxon>Chelicerata</taxon>
        <taxon>Arachnida</taxon>
        <taxon>Araneae</taxon>
        <taxon>Araneomorphae</taxon>
        <taxon>Entelegynae</taxon>
        <taxon>Araneoidea</taxon>
        <taxon>Linyphiidae</taxon>
        <taxon>Erigoninae</taxon>
        <taxon>Oedothorax</taxon>
    </lineage>
</organism>
<dbReference type="Proteomes" id="UP000827092">
    <property type="component" value="Unassembled WGS sequence"/>
</dbReference>
<keyword evidence="3" id="KW-1185">Reference proteome</keyword>
<keyword evidence="1" id="KW-0175">Coiled coil</keyword>
<dbReference type="AlphaFoldDB" id="A0AAV6TTZ8"/>
<proteinExistence type="predicted"/>
<reference evidence="2 3" key="1">
    <citation type="journal article" date="2022" name="Nat. Ecol. Evol.">
        <title>A masculinizing supergene underlies an exaggerated male reproductive morph in a spider.</title>
        <authorList>
            <person name="Hendrickx F."/>
            <person name="De Corte Z."/>
            <person name="Sonet G."/>
            <person name="Van Belleghem S.M."/>
            <person name="Kostlbacher S."/>
            <person name="Vangestel C."/>
        </authorList>
    </citation>
    <scope>NUCLEOTIDE SEQUENCE [LARGE SCALE GENOMIC DNA]</scope>
    <source>
        <strain evidence="2">W744_W776</strain>
    </source>
</reference>
<protein>
    <submittedName>
        <fullName evidence="2">Uncharacterized protein</fullName>
    </submittedName>
</protein>
<evidence type="ECO:0000313" key="3">
    <source>
        <dbReference type="Proteomes" id="UP000827092"/>
    </source>
</evidence>
<evidence type="ECO:0000313" key="2">
    <source>
        <dbReference type="EMBL" id="KAG8174935.1"/>
    </source>
</evidence>
<comment type="caution">
    <text evidence="2">The sequence shown here is derived from an EMBL/GenBank/DDBJ whole genome shotgun (WGS) entry which is preliminary data.</text>
</comment>
<name>A0AAV6TTZ8_9ARAC</name>
<sequence length="132" mass="15198">MVILNSMGKSLSFRGAVFGATDLLKYHRCKDPVCDTQLWKTRHELDMANMKIRQLEANNQAALMSLTLQDTSWSSDFTIPRHLTQNHIISNEPRISNFSLPPAYRTHPLHPYGPHYVKNFNDMEISEIETVL</sequence>
<accession>A0AAV6TTZ8</accession>
<gene>
    <name evidence="2" type="ORF">JTE90_001027</name>
</gene>
<feature type="coiled-coil region" evidence="1">
    <location>
        <begin position="38"/>
        <end position="65"/>
    </location>
</feature>
<dbReference type="EMBL" id="JAFNEN010001110">
    <property type="protein sequence ID" value="KAG8174935.1"/>
    <property type="molecule type" value="Genomic_DNA"/>
</dbReference>
<evidence type="ECO:0000256" key="1">
    <source>
        <dbReference type="SAM" id="Coils"/>
    </source>
</evidence>